<evidence type="ECO:0000313" key="2">
    <source>
        <dbReference type="Proteomes" id="UP000619101"/>
    </source>
</evidence>
<gene>
    <name evidence="1" type="ORF">H9635_10185</name>
</gene>
<dbReference type="RefSeq" id="WP_191700184.1">
    <property type="nucleotide sequence ID" value="NZ_JACSPZ010000004.1"/>
</dbReference>
<dbReference type="Proteomes" id="UP000619101">
    <property type="component" value="Unassembled WGS sequence"/>
</dbReference>
<sequence length="112" mass="13328">MNTVETKQMKVFRMDDFQWVAHYSEEQALEFYHKNTGVPMDELIESLEENGEIPLTDKMYWETSDVDVKEMENEGFEHHPDSPFGDCYFVTFDWVIRKNPHSYPGFIASTEY</sequence>
<dbReference type="EMBL" id="JACSPZ010000004">
    <property type="protein sequence ID" value="MBD8037114.1"/>
    <property type="molecule type" value="Genomic_DNA"/>
</dbReference>
<keyword evidence="2" id="KW-1185">Reference proteome</keyword>
<accession>A0ABR8XYU3</accession>
<proteinExistence type="predicted"/>
<protein>
    <submittedName>
        <fullName evidence="1">Uncharacterized protein</fullName>
    </submittedName>
</protein>
<organism evidence="1 2">
    <name type="scientific">Solibacillus faecavium</name>
    <dbReference type="NCBI Taxonomy" id="2762221"/>
    <lineage>
        <taxon>Bacteria</taxon>
        <taxon>Bacillati</taxon>
        <taxon>Bacillota</taxon>
        <taxon>Bacilli</taxon>
        <taxon>Bacillales</taxon>
        <taxon>Caryophanaceae</taxon>
        <taxon>Solibacillus</taxon>
    </lineage>
</organism>
<comment type="caution">
    <text evidence="1">The sequence shown here is derived from an EMBL/GenBank/DDBJ whole genome shotgun (WGS) entry which is preliminary data.</text>
</comment>
<evidence type="ECO:0000313" key="1">
    <source>
        <dbReference type="EMBL" id="MBD8037114.1"/>
    </source>
</evidence>
<name>A0ABR8XYU3_9BACL</name>
<reference evidence="1 2" key="1">
    <citation type="submission" date="2020-08" db="EMBL/GenBank/DDBJ databases">
        <title>A Genomic Blueprint of the Chicken Gut Microbiome.</title>
        <authorList>
            <person name="Gilroy R."/>
            <person name="Ravi A."/>
            <person name="Getino M."/>
            <person name="Pursley I."/>
            <person name="Horton D.L."/>
            <person name="Alikhan N.-F."/>
            <person name="Baker D."/>
            <person name="Gharbi K."/>
            <person name="Hall N."/>
            <person name="Watson M."/>
            <person name="Adriaenssens E.M."/>
            <person name="Foster-Nyarko E."/>
            <person name="Jarju S."/>
            <person name="Secka A."/>
            <person name="Antonio M."/>
            <person name="Oren A."/>
            <person name="Chaudhuri R."/>
            <person name="La Ragione R.M."/>
            <person name="Hildebrand F."/>
            <person name="Pallen M.J."/>
        </authorList>
    </citation>
    <scope>NUCLEOTIDE SEQUENCE [LARGE SCALE GENOMIC DNA]</scope>
    <source>
        <strain evidence="1 2">A46</strain>
    </source>
</reference>